<accession>A0A2T0RE13</accession>
<evidence type="ECO:0000313" key="1">
    <source>
        <dbReference type="EMBL" id="PRY19397.1"/>
    </source>
</evidence>
<dbReference type="RefSeq" id="WP_106208509.1">
    <property type="nucleotide sequence ID" value="NZ_PVTD01000023.1"/>
</dbReference>
<name>A0A2T0RE13_9RHOB</name>
<dbReference type="EMBL" id="PVTD01000023">
    <property type="protein sequence ID" value="PRY19397.1"/>
    <property type="molecule type" value="Genomic_DNA"/>
</dbReference>
<dbReference type="OrthoDB" id="7065876at2"/>
<dbReference type="Proteomes" id="UP000239480">
    <property type="component" value="Unassembled WGS sequence"/>
</dbReference>
<sequence length="133" mass="14371">MSRGILSKVIEEIGETQAEIRAEDYTMVNVRPGEKVASMLDLVSALVGKTPSAVVAEELSSRLAAYAVSSATHAGAILDAAEEALKQSQMLQPGCALDILQKADVIEVENGFEKQIRDKLFFSKKEPKRGAHE</sequence>
<evidence type="ECO:0000313" key="2">
    <source>
        <dbReference type="Proteomes" id="UP000239480"/>
    </source>
</evidence>
<comment type="caution">
    <text evidence="1">The sequence shown here is derived from an EMBL/GenBank/DDBJ whole genome shotgun (WGS) entry which is preliminary data.</text>
</comment>
<organism evidence="1 2">
    <name type="scientific">Aliiruegeria haliotis</name>
    <dbReference type="NCBI Taxonomy" id="1280846"/>
    <lineage>
        <taxon>Bacteria</taxon>
        <taxon>Pseudomonadati</taxon>
        <taxon>Pseudomonadota</taxon>
        <taxon>Alphaproteobacteria</taxon>
        <taxon>Rhodobacterales</taxon>
        <taxon>Roseobacteraceae</taxon>
        <taxon>Aliiruegeria</taxon>
    </lineage>
</organism>
<reference evidence="1 2" key="1">
    <citation type="submission" date="2018-03" db="EMBL/GenBank/DDBJ databases">
        <title>Genomic Encyclopedia of Archaeal and Bacterial Type Strains, Phase II (KMG-II): from individual species to whole genera.</title>
        <authorList>
            <person name="Goeker M."/>
        </authorList>
    </citation>
    <scope>NUCLEOTIDE SEQUENCE [LARGE SCALE GENOMIC DNA]</scope>
    <source>
        <strain evidence="1 2">DSM 29328</strain>
    </source>
</reference>
<gene>
    <name evidence="1" type="ORF">CLV78_1236</name>
</gene>
<protein>
    <submittedName>
        <fullName evidence="1">Uncharacterized protein</fullName>
    </submittedName>
</protein>
<dbReference type="AlphaFoldDB" id="A0A2T0RE13"/>
<keyword evidence="2" id="KW-1185">Reference proteome</keyword>
<proteinExistence type="predicted"/>